<proteinExistence type="predicted"/>
<comment type="caution">
    <text evidence="1">The sequence shown here is derived from an EMBL/GenBank/DDBJ whole genome shotgun (WGS) entry which is preliminary data.</text>
</comment>
<sequence>MHDKRHIERLRKLVIGWEAGDETPQELHDCMECRREWEDWRRLFELMEMDRRAADTPVVDFRSQIFKKMRGMREAGQKSKRHAGAVHPIPSWQGWLEGLVRAPLAYGALGGLILGAWVGSMTLRPEDSGMEVDDLLFTNASAWNTPTESMSEDYFENLLDPADDGGELP</sequence>
<gene>
    <name evidence="1" type="ORF">KJ970_04725</name>
</gene>
<protein>
    <submittedName>
        <fullName evidence="1">Uncharacterized protein</fullName>
    </submittedName>
</protein>
<dbReference type="Proteomes" id="UP000777784">
    <property type="component" value="Unassembled WGS sequence"/>
</dbReference>
<evidence type="ECO:0000313" key="1">
    <source>
        <dbReference type="EMBL" id="MBU2690211.1"/>
    </source>
</evidence>
<evidence type="ECO:0000313" key="2">
    <source>
        <dbReference type="Proteomes" id="UP000777784"/>
    </source>
</evidence>
<reference evidence="1" key="1">
    <citation type="submission" date="2021-05" db="EMBL/GenBank/DDBJ databases">
        <title>Energy efficiency and biological interactions define the core microbiome of deep oligotrophic groundwater.</title>
        <authorList>
            <person name="Mehrshad M."/>
            <person name="Lopez-Fernandez M."/>
            <person name="Bell E."/>
            <person name="Bernier-Latmani R."/>
            <person name="Bertilsson S."/>
            <person name="Dopson M."/>
        </authorList>
    </citation>
    <scope>NUCLEOTIDE SEQUENCE</scope>
    <source>
        <strain evidence="1">Modern_marine.mb.64</strain>
    </source>
</reference>
<accession>A0A948RUH2</accession>
<organism evidence="1 2">
    <name type="scientific">Eiseniibacteriota bacterium</name>
    <dbReference type="NCBI Taxonomy" id="2212470"/>
    <lineage>
        <taxon>Bacteria</taxon>
        <taxon>Candidatus Eiseniibacteriota</taxon>
    </lineage>
</organism>
<dbReference type="AlphaFoldDB" id="A0A948RUH2"/>
<name>A0A948RUH2_UNCEI</name>
<dbReference type="EMBL" id="JAHJDP010000023">
    <property type="protein sequence ID" value="MBU2690211.1"/>
    <property type="molecule type" value="Genomic_DNA"/>
</dbReference>